<keyword evidence="3" id="KW-0489">Methyltransferase</keyword>
<dbReference type="RefSeq" id="WP_054536950.1">
    <property type="nucleotide sequence ID" value="NZ_LGKP01000037.1"/>
</dbReference>
<keyword evidence="5" id="KW-0949">S-adenosyl-L-methionine</keyword>
<dbReference type="GO" id="GO:0008170">
    <property type="term" value="F:N-methyltransferase activity"/>
    <property type="evidence" value="ECO:0007669"/>
    <property type="project" value="InterPro"/>
</dbReference>
<dbReference type="Proteomes" id="UP000050277">
    <property type="component" value="Unassembled WGS sequence"/>
</dbReference>
<dbReference type="InterPro" id="IPR002052">
    <property type="entry name" value="DNA_methylase_N6_adenine_CS"/>
</dbReference>
<organism evidence="10 11">
    <name type="scientific">Herpetosiphon geysericola</name>
    <dbReference type="NCBI Taxonomy" id="70996"/>
    <lineage>
        <taxon>Bacteria</taxon>
        <taxon>Bacillati</taxon>
        <taxon>Chloroflexota</taxon>
        <taxon>Chloroflexia</taxon>
        <taxon>Herpetosiphonales</taxon>
        <taxon>Herpetosiphonaceae</taxon>
        <taxon>Herpetosiphon</taxon>
    </lineage>
</organism>
<evidence type="ECO:0000256" key="3">
    <source>
        <dbReference type="ARBA" id="ARBA00022603"/>
    </source>
</evidence>
<dbReference type="Pfam" id="PF12161">
    <property type="entry name" value="HsdM_N"/>
    <property type="match status" value="1"/>
</dbReference>
<dbReference type="NCBIfam" id="TIGR00497">
    <property type="entry name" value="hsdM"/>
    <property type="match status" value="1"/>
</dbReference>
<keyword evidence="4" id="KW-0808">Transferase</keyword>
<dbReference type="Gene3D" id="1.20.1260.30">
    <property type="match status" value="2"/>
</dbReference>
<dbReference type="InterPro" id="IPR022749">
    <property type="entry name" value="D12N6_MeTrfase_N"/>
</dbReference>
<comment type="similarity">
    <text evidence="1">Belongs to the N(4)/N(6)-methyltransferase family.</text>
</comment>
<dbReference type="Gene3D" id="3.40.50.150">
    <property type="entry name" value="Vaccinia Virus protein VP39"/>
    <property type="match status" value="1"/>
</dbReference>
<dbReference type="PANTHER" id="PTHR42933:SF3">
    <property type="entry name" value="TYPE I RESTRICTION ENZYME MJAVIII METHYLASE SUBUNIT"/>
    <property type="match status" value="1"/>
</dbReference>
<dbReference type="GO" id="GO:0032259">
    <property type="term" value="P:methylation"/>
    <property type="evidence" value="ECO:0007669"/>
    <property type="project" value="UniProtKB-KW"/>
</dbReference>
<evidence type="ECO:0000313" key="10">
    <source>
        <dbReference type="EMBL" id="KPL80621.1"/>
    </source>
</evidence>
<dbReference type="GO" id="GO:0009007">
    <property type="term" value="F:site-specific DNA-methyltransferase (adenine-specific) activity"/>
    <property type="evidence" value="ECO:0007669"/>
    <property type="project" value="UniProtKB-EC"/>
</dbReference>
<dbReference type="InterPro" id="IPR038333">
    <property type="entry name" value="T1MK-like_N_sf"/>
</dbReference>
<evidence type="ECO:0000256" key="6">
    <source>
        <dbReference type="ARBA" id="ARBA00022747"/>
    </source>
</evidence>
<evidence type="ECO:0000259" key="8">
    <source>
        <dbReference type="Pfam" id="PF02384"/>
    </source>
</evidence>
<dbReference type="GO" id="GO:0009307">
    <property type="term" value="P:DNA restriction-modification system"/>
    <property type="evidence" value="ECO:0007669"/>
    <property type="project" value="UniProtKB-KW"/>
</dbReference>
<name>A0A0P6XCK5_9CHLR</name>
<dbReference type="InterPro" id="IPR004546">
    <property type="entry name" value="Restrct_endonuc_T1M"/>
</dbReference>
<keyword evidence="6" id="KW-0680">Restriction system</keyword>
<protein>
    <recommendedName>
        <fullName evidence="2">site-specific DNA-methyltransferase (adenine-specific)</fullName>
        <ecNumber evidence="2">2.1.1.72</ecNumber>
    </recommendedName>
</protein>
<evidence type="ECO:0000259" key="9">
    <source>
        <dbReference type="Pfam" id="PF12161"/>
    </source>
</evidence>
<gene>
    <name evidence="10" type="ORF">SE18_23695</name>
</gene>
<feature type="domain" description="DNA methylase adenine-specific" evidence="8">
    <location>
        <begin position="131"/>
        <end position="443"/>
    </location>
</feature>
<proteinExistence type="inferred from homology"/>
<comment type="caution">
    <text evidence="10">The sequence shown here is derived from an EMBL/GenBank/DDBJ whole genome shotgun (WGS) entry which is preliminary data.</text>
</comment>
<evidence type="ECO:0000256" key="1">
    <source>
        <dbReference type="ARBA" id="ARBA00006594"/>
    </source>
</evidence>
<feature type="domain" description="N6 adenine-specific DNA methyltransferase N-terminal" evidence="9">
    <location>
        <begin position="10"/>
        <end position="118"/>
    </location>
</feature>
<dbReference type="SUPFAM" id="SSF53335">
    <property type="entry name" value="S-adenosyl-L-methionine-dependent methyltransferases"/>
    <property type="match status" value="1"/>
</dbReference>
<dbReference type="EMBL" id="LGKP01000037">
    <property type="protein sequence ID" value="KPL80621.1"/>
    <property type="molecule type" value="Genomic_DNA"/>
</dbReference>
<dbReference type="PATRIC" id="fig|70996.4.peg.3083"/>
<dbReference type="InterPro" id="IPR051537">
    <property type="entry name" value="DNA_Adenine_Mtase"/>
</dbReference>
<evidence type="ECO:0000256" key="2">
    <source>
        <dbReference type="ARBA" id="ARBA00011900"/>
    </source>
</evidence>
<dbReference type="STRING" id="70996.SE18_23695"/>
<dbReference type="InterPro" id="IPR003356">
    <property type="entry name" value="DNA_methylase_A-5"/>
</dbReference>
<accession>A0A0P6XCK5</accession>
<dbReference type="PANTHER" id="PTHR42933">
    <property type="entry name" value="SLR6095 PROTEIN"/>
    <property type="match status" value="1"/>
</dbReference>
<dbReference type="EC" id="2.1.1.72" evidence="2"/>
<sequence>MALKKSHLYRSLWSSCDALRGGMDASQYKDYVLTLLFMKYVSDKTDSLIEIPTGGSFADMVKLKGQKDIGDQINIIIRRLADANGLRGVIDIADFNDETKLGSGKEMQDKLSKLIGIFEGVDLRANRADGDDLLGDAYEYLMRNFATESGKSKGQFYTPAEVSRVMAKLLGIGADTRPDHTIYDPTCGSGSLLLKVADEAPNGISIYGQEMDNATWALARMNMFLHGYATHELRRGNTLAAPQFKDAYGKLMTFDFAVSNPPFSTKAWSSGFDPLADVFERFAYGVPPEKNGDYAFLLHLIKSLNSRGKGAIILPHGVLFRGNKEGDIRRTLIQQGVIKGIIGLPANLFYGTGIPACILVIDKAHAHTRTGIFMIDASKGFIKDGNKNRLRAQDIHKIVDVFTALRDIPGYSRMVPVSEIACKTTNNYNLNIPRYIDANELEDLHDLDAHLNGGIPNRDLDALAPYWREFPSLRNALFQPVRPDYSQPIVAPQQVKATVLAHPEFQRYHQSVLDVFTAWKAAHAAQLRGLRQAIHPKAVIHALSEDLLANFSTVKLLDRYATYQRLMDYWESVMQDDVYLIAADGWVQAASPRGIIDDAAKGIRETPDLVVGGKKYKVDLIPPALIIARYCQKEQAALTKAQTTAEAAASELEAFLEEYTSEEGLLADALNEKGRLTRISIKDRLKALRADGHQLPFGRDPEEEAEIAALKEGLFLFDRDADATKAVKEAQIVLDRAVLERYEMLAREEAAIQALVVDDKWMATIQAMIVDQYVAAELATITSEVQRVMQQFAQRMKELDERYAHPLSTLEQDVAVLSDRVAAHLKRMGLQWE</sequence>
<keyword evidence="11" id="KW-1185">Reference proteome</keyword>
<evidence type="ECO:0000313" key="11">
    <source>
        <dbReference type="Proteomes" id="UP000050277"/>
    </source>
</evidence>
<evidence type="ECO:0000256" key="7">
    <source>
        <dbReference type="ARBA" id="ARBA00047942"/>
    </source>
</evidence>
<dbReference type="InterPro" id="IPR029063">
    <property type="entry name" value="SAM-dependent_MTases_sf"/>
</dbReference>
<comment type="catalytic activity">
    <reaction evidence="7">
        <text>a 2'-deoxyadenosine in DNA + S-adenosyl-L-methionine = an N(6)-methyl-2'-deoxyadenosine in DNA + S-adenosyl-L-homocysteine + H(+)</text>
        <dbReference type="Rhea" id="RHEA:15197"/>
        <dbReference type="Rhea" id="RHEA-COMP:12418"/>
        <dbReference type="Rhea" id="RHEA-COMP:12419"/>
        <dbReference type="ChEBI" id="CHEBI:15378"/>
        <dbReference type="ChEBI" id="CHEBI:57856"/>
        <dbReference type="ChEBI" id="CHEBI:59789"/>
        <dbReference type="ChEBI" id="CHEBI:90615"/>
        <dbReference type="ChEBI" id="CHEBI:90616"/>
        <dbReference type="EC" id="2.1.1.72"/>
    </reaction>
</comment>
<dbReference type="GO" id="GO:0003677">
    <property type="term" value="F:DNA binding"/>
    <property type="evidence" value="ECO:0007669"/>
    <property type="project" value="InterPro"/>
</dbReference>
<dbReference type="AlphaFoldDB" id="A0A0P6XCK5"/>
<evidence type="ECO:0000256" key="4">
    <source>
        <dbReference type="ARBA" id="ARBA00022679"/>
    </source>
</evidence>
<dbReference type="PRINTS" id="PR00507">
    <property type="entry name" value="N12N6MTFRASE"/>
</dbReference>
<dbReference type="PROSITE" id="PS00092">
    <property type="entry name" value="N6_MTASE"/>
    <property type="match status" value="1"/>
</dbReference>
<dbReference type="Pfam" id="PF02384">
    <property type="entry name" value="N6_Mtase"/>
    <property type="match status" value="1"/>
</dbReference>
<reference evidence="10 11" key="1">
    <citation type="submission" date="2015-07" db="EMBL/GenBank/DDBJ databases">
        <title>Whole genome sequence of Herpetosiphon geysericola DSM 7119.</title>
        <authorList>
            <person name="Hemp J."/>
            <person name="Ward L.M."/>
            <person name="Pace L.A."/>
            <person name="Fischer W.W."/>
        </authorList>
    </citation>
    <scope>NUCLEOTIDE SEQUENCE [LARGE SCALE GENOMIC DNA]</scope>
    <source>
        <strain evidence="10 11">DSM 7119</strain>
    </source>
</reference>
<dbReference type="OrthoDB" id="9814572at2"/>
<evidence type="ECO:0000256" key="5">
    <source>
        <dbReference type="ARBA" id="ARBA00022691"/>
    </source>
</evidence>
<dbReference type="REBASE" id="132969">
    <property type="entry name" value="M.HgeGC42ORF23695P"/>
</dbReference>